<dbReference type="Proteomes" id="UP001551675">
    <property type="component" value="Unassembled WGS sequence"/>
</dbReference>
<sequence length="636" mass="68299">MTRSDWSDEELGMRRGITRRDFLDGVAVSIGAVAAGSLLGGTASADSRGSYYPPALTGMRGSHDGSFEIAHSLRGGTFWDNAGSPDSTGESYDLVVVGAGISGLSAAHFYLRDVNPRARILILDPHDDFGGHAKRNEFRVGGRTLIGYGGSQSIDAPSAYPAEAKRLFTDVGIDVQKFFTYFDRSFYRRNGAGGRAVFFAKEQWGRDHLAVGTSAAQLLADAPMDAEAKRLLIEVLDTPRDYLPDLTPEQKVERLGQISYGTYLSQVVGLTGDAYRYLEGSTLGGAGVNVDQFPSLDAAAQGYSGMSGLGLDFSGGPWPGLSKSGQRFWGNEDPYIFHFPDGNASVARALVRKLNPRALPGSTMEDLVTSPCDYRKLDNPGSRTRIRLNSTVVLAKHRPDGKTLDVAYVQGGKLYSVRAGGVVLACWNAMIPHIAPDLSDAQKAAGHQAVKYPLIYANVALTNWRAWQRLGASGISFPDGYWKSASLDFPVSMGEYRFSAGPDDPIIVHFATALTNPGLNPQAGAKAGRGQLARTPFAELERSIRDMLARTLGTHGFDPATDIAGLTTNRWAHGYARYYGLPFDAAFWPAGPTPADIIGTPVGRITVATTDQANHGFVDGAIESAYRAVQYLGGHL</sequence>
<dbReference type="InterPro" id="IPR006311">
    <property type="entry name" value="TAT_signal"/>
</dbReference>
<dbReference type="NCBIfam" id="TIGR01409">
    <property type="entry name" value="TAT_signal_seq"/>
    <property type="match status" value="1"/>
</dbReference>
<dbReference type="RefSeq" id="WP_358140190.1">
    <property type="nucleotide sequence ID" value="NZ_JBFALK010000026.1"/>
</dbReference>
<dbReference type="SUPFAM" id="SSF51905">
    <property type="entry name" value="FAD/NAD(P)-binding domain"/>
    <property type="match status" value="1"/>
</dbReference>
<evidence type="ECO:0000313" key="3">
    <source>
        <dbReference type="Proteomes" id="UP001551675"/>
    </source>
</evidence>
<reference evidence="2 3" key="1">
    <citation type="submission" date="2024-06" db="EMBL/GenBank/DDBJ databases">
        <title>The Natural Products Discovery Center: Release of the First 8490 Sequenced Strains for Exploring Actinobacteria Biosynthetic Diversity.</title>
        <authorList>
            <person name="Kalkreuter E."/>
            <person name="Kautsar S.A."/>
            <person name="Yang D."/>
            <person name="Bader C.D."/>
            <person name="Teijaro C.N."/>
            <person name="Fluegel L."/>
            <person name="Davis C.M."/>
            <person name="Simpson J.R."/>
            <person name="Lauterbach L."/>
            <person name="Steele A.D."/>
            <person name="Gui C."/>
            <person name="Meng S."/>
            <person name="Li G."/>
            <person name="Viehrig K."/>
            <person name="Ye F."/>
            <person name="Su P."/>
            <person name="Kiefer A.F."/>
            <person name="Nichols A."/>
            <person name="Cepeda A.J."/>
            <person name="Yan W."/>
            <person name="Fan B."/>
            <person name="Jiang Y."/>
            <person name="Adhikari A."/>
            <person name="Zheng C.-J."/>
            <person name="Schuster L."/>
            <person name="Cowan T.M."/>
            <person name="Smanski M.J."/>
            <person name="Chevrette M.G."/>
            <person name="De Carvalho L.P.S."/>
            <person name="Shen B."/>
        </authorList>
    </citation>
    <scope>NUCLEOTIDE SEQUENCE [LARGE SCALE GENOMIC DNA]</scope>
    <source>
        <strain evidence="2 3">NPDC050100</strain>
    </source>
</reference>
<dbReference type="InterPro" id="IPR019546">
    <property type="entry name" value="TAT_signal_bac_arc"/>
</dbReference>
<dbReference type="Pfam" id="PF13450">
    <property type="entry name" value="NAD_binding_8"/>
    <property type="match status" value="1"/>
</dbReference>
<name>A0ABV3GQV1_MICGL</name>
<dbReference type="InterPro" id="IPR036188">
    <property type="entry name" value="FAD/NAD-bd_sf"/>
</dbReference>
<dbReference type="PROSITE" id="PS51318">
    <property type="entry name" value="TAT"/>
    <property type="match status" value="1"/>
</dbReference>
<feature type="domain" description="Amine oxidase" evidence="1">
    <location>
        <begin position="383"/>
        <end position="631"/>
    </location>
</feature>
<comment type="caution">
    <text evidence="2">The sequence shown here is derived from an EMBL/GenBank/DDBJ whole genome shotgun (WGS) entry which is preliminary data.</text>
</comment>
<keyword evidence="3" id="KW-1185">Reference proteome</keyword>
<evidence type="ECO:0000259" key="1">
    <source>
        <dbReference type="Pfam" id="PF01593"/>
    </source>
</evidence>
<accession>A0ABV3GQV1</accession>
<gene>
    <name evidence="2" type="ORF">AB0I59_35965</name>
</gene>
<dbReference type="InterPro" id="IPR002937">
    <property type="entry name" value="Amino_oxidase"/>
</dbReference>
<dbReference type="Pfam" id="PF01593">
    <property type="entry name" value="Amino_oxidase"/>
    <property type="match status" value="1"/>
</dbReference>
<organism evidence="2 3">
    <name type="scientific">Microtetraspora glauca</name>
    <dbReference type="NCBI Taxonomy" id="1996"/>
    <lineage>
        <taxon>Bacteria</taxon>
        <taxon>Bacillati</taxon>
        <taxon>Actinomycetota</taxon>
        <taxon>Actinomycetes</taxon>
        <taxon>Streptosporangiales</taxon>
        <taxon>Streptosporangiaceae</taxon>
        <taxon>Microtetraspora</taxon>
    </lineage>
</organism>
<dbReference type="Gene3D" id="3.50.50.60">
    <property type="entry name" value="FAD/NAD(P)-binding domain"/>
    <property type="match status" value="2"/>
</dbReference>
<proteinExistence type="predicted"/>
<protein>
    <submittedName>
        <fullName evidence="2">NAD(P)-binding protein</fullName>
    </submittedName>
</protein>
<dbReference type="EMBL" id="JBFALK010000026">
    <property type="protein sequence ID" value="MEV0974019.1"/>
    <property type="molecule type" value="Genomic_DNA"/>
</dbReference>
<evidence type="ECO:0000313" key="2">
    <source>
        <dbReference type="EMBL" id="MEV0974019.1"/>
    </source>
</evidence>